<evidence type="ECO:0000256" key="3">
    <source>
        <dbReference type="ARBA" id="ARBA00012307"/>
    </source>
</evidence>
<dbReference type="GO" id="GO:0016020">
    <property type="term" value="C:membrane"/>
    <property type="evidence" value="ECO:0007669"/>
    <property type="project" value="InterPro"/>
</dbReference>
<feature type="domain" description="FAE" evidence="7">
    <location>
        <begin position="1"/>
        <end position="86"/>
    </location>
</feature>
<comment type="pathway">
    <text evidence="1">Lipid metabolism; fatty acid biosynthesis.</text>
</comment>
<dbReference type="GO" id="GO:0009922">
    <property type="term" value="F:fatty acid elongase activity"/>
    <property type="evidence" value="ECO:0007669"/>
    <property type="project" value="UniProtKB-EC"/>
</dbReference>
<evidence type="ECO:0000256" key="1">
    <source>
        <dbReference type="ARBA" id="ARBA00005194"/>
    </source>
</evidence>
<proteinExistence type="inferred from homology"/>
<dbReference type="GO" id="GO:0006633">
    <property type="term" value="P:fatty acid biosynthetic process"/>
    <property type="evidence" value="ECO:0007669"/>
    <property type="project" value="UniProtKB-UniPathway"/>
</dbReference>
<name>A0A7J9CXV4_GOSGO</name>
<evidence type="ECO:0000259" key="7">
    <source>
        <dbReference type="Pfam" id="PF08392"/>
    </source>
</evidence>
<accession>A0A7J9CXV4</accession>
<organism evidence="9 10">
    <name type="scientific">Gossypium gossypioides</name>
    <name type="common">Mexican cotton</name>
    <name type="synonym">Selera gossypioides</name>
    <dbReference type="NCBI Taxonomy" id="34282"/>
    <lineage>
        <taxon>Eukaryota</taxon>
        <taxon>Viridiplantae</taxon>
        <taxon>Streptophyta</taxon>
        <taxon>Embryophyta</taxon>
        <taxon>Tracheophyta</taxon>
        <taxon>Spermatophyta</taxon>
        <taxon>Magnoliopsida</taxon>
        <taxon>eudicotyledons</taxon>
        <taxon>Gunneridae</taxon>
        <taxon>Pentapetalae</taxon>
        <taxon>rosids</taxon>
        <taxon>malvids</taxon>
        <taxon>Malvales</taxon>
        <taxon>Malvaceae</taxon>
        <taxon>Malvoideae</taxon>
        <taxon>Gossypium</taxon>
    </lineage>
</organism>
<dbReference type="AlphaFoldDB" id="A0A7J9CXV4"/>
<evidence type="ECO:0000259" key="8">
    <source>
        <dbReference type="Pfam" id="PF08541"/>
    </source>
</evidence>
<dbReference type="EMBL" id="JABEZY010119780">
    <property type="protein sequence ID" value="MBA0753144.1"/>
    <property type="molecule type" value="Genomic_DNA"/>
</dbReference>
<dbReference type="SUPFAM" id="SSF53901">
    <property type="entry name" value="Thiolase-like"/>
    <property type="match status" value="1"/>
</dbReference>
<dbReference type="PANTHER" id="PTHR31561">
    <property type="entry name" value="3-KETOACYL-COA SYNTHASE"/>
    <property type="match status" value="1"/>
</dbReference>
<keyword evidence="5" id="KW-0012">Acyltransferase</keyword>
<evidence type="ECO:0000256" key="6">
    <source>
        <dbReference type="ARBA" id="ARBA00047375"/>
    </source>
</evidence>
<evidence type="ECO:0000313" key="10">
    <source>
        <dbReference type="Proteomes" id="UP000593579"/>
    </source>
</evidence>
<comment type="similarity">
    <text evidence="2">Belongs to the thiolase-like superfamily. Chalcone/stilbene synthases family.</text>
</comment>
<feature type="domain" description="Beta-ketoacyl-[acyl-carrier-protein] synthase III C-terminal" evidence="8">
    <location>
        <begin position="101"/>
        <end position="184"/>
    </location>
</feature>
<evidence type="ECO:0000256" key="2">
    <source>
        <dbReference type="ARBA" id="ARBA00005531"/>
    </source>
</evidence>
<dbReference type="Pfam" id="PF08392">
    <property type="entry name" value="FAE1_CUT1_RppA"/>
    <property type="match status" value="1"/>
</dbReference>
<gene>
    <name evidence="9" type="ORF">Gogos_000026</name>
</gene>
<dbReference type="OrthoDB" id="329835at2759"/>
<dbReference type="Gene3D" id="3.40.47.10">
    <property type="match status" value="1"/>
</dbReference>
<comment type="caution">
    <text evidence="9">The sequence shown here is derived from an EMBL/GenBank/DDBJ whole genome shotgun (WGS) entry which is preliminary data.</text>
</comment>
<dbReference type="InterPro" id="IPR016039">
    <property type="entry name" value="Thiolase-like"/>
</dbReference>
<dbReference type="EC" id="2.3.1.199" evidence="3"/>
<dbReference type="Pfam" id="PF08541">
    <property type="entry name" value="ACP_syn_III_C"/>
    <property type="match status" value="1"/>
</dbReference>
<feature type="non-terminal residue" evidence="9">
    <location>
        <position position="249"/>
    </location>
</feature>
<evidence type="ECO:0000313" key="9">
    <source>
        <dbReference type="EMBL" id="MBA0753144.1"/>
    </source>
</evidence>
<evidence type="ECO:0000256" key="5">
    <source>
        <dbReference type="ARBA" id="ARBA00023315"/>
    </source>
</evidence>
<reference evidence="9 10" key="1">
    <citation type="journal article" date="2019" name="Genome Biol. Evol.">
        <title>Insights into the evolution of the New World diploid cottons (Gossypium, subgenus Houzingenia) based on genome sequencing.</title>
        <authorList>
            <person name="Grover C.E."/>
            <person name="Arick M.A. 2nd"/>
            <person name="Thrash A."/>
            <person name="Conover J.L."/>
            <person name="Sanders W.S."/>
            <person name="Peterson D.G."/>
            <person name="Frelichowski J.E."/>
            <person name="Scheffler J.A."/>
            <person name="Scheffler B.E."/>
            <person name="Wendel J.F."/>
        </authorList>
    </citation>
    <scope>NUCLEOTIDE SEQUENCE [LARGE SCALE GENOMIC DNA]</scope>
    <source>
        <strain evidence="9">5</strain>
        <tissue evidence="9">Leaf</tissue>
    </source>
</reference>
<dbReference type="InterPro" id="IPR012392">
    <property type="entry name" value="3-ktacl-CoA_syn"/>
</dbReference>
<dbReference type="InterPro" id="IPR013747">
    <property type="entry name" value="ACP_syn_III_C"/>
</dbReference>
<evidence type="ECO:0000256" key="4">
    <source>
        <dbReference type="ARBA" id="ARBA00022679"/>
    </source>
</evidence>
<keyword evidence="10" id="KW-1185">Reference proteome</keyword>
<dbReference type="Proteomes" id="UP000593579">
    <property type="component" value="Unassembled WGS sequence"/>
</dbReference>
<dbReference type="InterPro" id="IPR013601">
    <property type="entry name" value="FAE1_typ3_polyketide_synth"/>
</dbReference>
<keyword evidence="4" id="KW-0808">Transferase</keyword>
<protein>
    <recommendedName>
        <fullName evidence="3">very-long-chain 3-oxoacyl-CoA synthase</fullName>
        <ecNumber evidence="3">2.3.1.199</ecNumber>
    </recommendedName>
</protein>
<comment type="catalytic activity">
    <reaction evidence="6">
        <text>a very-long-chain acyl-CoA + malonyl-CoA + H(+) = a very-long-chain 3-oxoacyl-CoA + CO2 + CoA</text>
        <dbReference type="Rhea" id="RHEA:32727"/>
        <dbReference type="ChEBI" id="CHEBI:15378"/>
        <dbReference type="ChEBI" id="CHEBI:16526"/>
        <dbReference type="ChEBI" id="CHEBI:57287"/>
        <dbReference type="ChEBI" id="CHEBI:57384"/>
        <dbReference type="ChEBI" id="CHEBI:90725"/>
        <dbReference type="ChEBI" id="CHEBI:90736"/>
        <dbReference type="EC" id="2.3.1.199"/>
    </reaction>
</comment>
<dbReference type="UniPathway" id="UPA00094"/>
<sequence length="249" mass="28796">MMLSNRLFRNGGSSILLTNKRDLKDRCSLKLKCTVRTNTGYDDEAYGCCIQVEDPQGYQENFKLLLPKILPVSELLRYAISTLWKKSTEVQNLSFNLNLKSGVDHFFFHPGGRALIDCLGKSLGLSEYVLEPTRMTLIYRFGNTSASGLCYILSYMEAKKRLKKGDKILMVVLGAGFMCNNWVWEVMKDGLEDTRVWEDCIDEYPRKDLVNPFTEKYSWINDECINNLKNVLKRENYWSDLWVVAIVNH</sequence>